<proteinExistence type="predicted"/>
<reference evidence="2" key="2">
    <citation type="submission" date="2014-06" db="EMBL/GenBank/DDBJ databases">
        <authorList>
            <person name="Genoscope - CEA"/>
        </authorList>
    </citation>
    <scope>NUCLEOTIDE SEQUENCE</scope>
</reference>
<dbReference type="EMBL" id="HG994356">
    <property type="protein sequence ID" value="CAF2143742.1"/>
    <property type="molecule type" value="Genomic_DNA"/>
</dbReference>
<reference evidence="2 3" key="1">
    <citation type="journal article" date="2014" name="Science">
        <title>Plant genetics. Early allopolyploid evolution in the post-Neolithic Brassica napus oilseed genome.</title>
        <authorList>
            <person name="Chalhoub B."/>
            <person name="Denoeud F."/>
            <person name="Liu S."/>
            <person name="Parkin I.A."/>
            <person name="Tang H."/>
            <person name="Wang X."/>
            <person name="Chiquet J."/>
            <person name="Belcram H."/>
            <person name="Tong C."/>
            <person name="Samans B."/>
            <person name="Correa M."/>
            <person name="Da Silva C."/>
            <person name="Just J."/>
            <person name="Falentin C."/>
            <person name="Koh C.S."/>
            <person name="Le Clainche I."/>
            <person name="Bernard M."/>
            <person name="Bento P."/>
            <person name="Noel B."/>
            <person name="Labadie K."/>
            <person name="Alberti A."/>
            <person name="Charles M."/>
            <person name="Arnaud D."/>
            <person name="Guo H."/>
            <person name="Daviaud C."/>
            <person name="Alamery S."/>
            <person name="Jabbari K."/>
            <person name="Zhao M."/>
            <person name="Edger P.P."/>
            <person name="Chelaifa H."/>
            <person name="Tack D."/>
            <person name="Lassalle G."/>
            <person name="Mestiri I."/>
            <person name="Schnel N."/>
            <person name="Le Paslier M.C."/>
            <person name="Fan G."/>
            <person name="Renault V."/>
            <person name="Bayer P.E."/>
            <person name="Golicz A.A."/>
            <person name="Manoli S."/>
            <person name="Lee T.H."/>
            <person name="Thi V.H."/>
            <person name="Chalabi S."/>
            <person name="Hu Q."/>
            <person name="Fan C."/>
            <person name="Tollenaere R."/>
            <person name="Lu Y."/>
            <person name="Battail C."/>
            <person name="Shen J."/>
            <person name="Sidebottom C.H."/>
            <person name="Wang X."/>
            <person name="Canaguier A."/>
            <person name="Chauveau A."/>
            <person name="Berard A."/>
            <person name="Deniot G."/>
            <person name="Guan M."/>
            <person name="Liu Z."/>
            <person name="Sun F."/>
            <person name="Lim Y.P."/>
            <person name="Lyons E."/>
            <person name="Town C.D."/>
            <person name="Bancroft I."/>
            <person name="Wang X."/>
            <person name="Meng J."/>
            <person name="Ma J."/>
            <person name="Pires J.C."/>
            <person name="King G.J."/>
            <person name="Brunel D."/>
            <person name="Delourme R."/>
            <person name="Renard M."/>
            <person name="Aury J.M."/>
            <person name="Adams K.L."/>
            <person name="Batley J."/>
            <person name="Snowdon R.J."/>
            <person name="Tost J."/>
            <person name="Edwards D."/>
            <person name="Zhou Y."/>
            <person name="Hua W."/>
            <person name="Sharpe A.G."/>
            <person name="Paterson A.H."/>
            <person name="Guan C."/>
            <person name="Wincker P."/>
        </authorList>
    </citation>
    <scope>NUCLEOTIDE SEQUENCE [LARGE SCALE GENOMIC DNA]</scope>
    <source>
        <strain evidence="3">cv. Darmor-bzh</strain>
    </source>
</reference>
<dbReference type="Gramene" id="CDY47254">
    <property type="protein sequence ID" value="CDY47254"/>
    <property type="gene ID" value="GSBRNA2T00086975001"/>
</dbReference>
<dbReference type="AlphaFoldDB" id="A0A078ID29"/>
<dbReference type="Proteomes" id="UP001295469">
    <property type="component" value="Chromosome A02"/>
</dbReference>
<protein>
    <submittedName>
        <fullName evidence="1">(rape) hypothetical protein</fullName>
    </submittedName>
    <submittedName>
        <fullName evidence="2">BnaA02g29400D protein</fullName>
    </submittedName>
</protein>
<sequence length="89" mass="10551">MALPLVSYVSYIKSSNQFHVLVISQKKFLKFSSVFSRENSIKISQLSFVRRFNTQVFFYPLFKYWYLREAARMGVKQALRSINAFPRAE</sequence>
<reference evidence="1" key="3">
    <citation type="submission" date="2021-01" db="EMBL/GenBank/DDBJ databases">
        <authorList>
            <consortium name="Genoscope - CEA"/>
            <person name="William W."/>
        </authorList>
    </citation>
    <scope>NUCLEOTIDE SEQUENCE</scope>
</reference>
<evidence type="ECO:0000313" key="2">
    <source>
        <dbReference type="EMBL" id="CDY47254.1"/>
    </source>
</evidence>
<evidence type="ECO:0000313" key="3">
    <source>
        <dbReference type="Proteomes" id="UP000028999"/>
    </source>
</evidence>
<gene>
    <name evidence="2" type="primary">BnaA02g29400D</name>
    <name evidence="1" type="ORF">DARMORV10_A02P36050.1</name>
    <name evidence="2" type="ORF">GSBRNA2T00086975001</name>
</gene>
<dbReference type="EMBL" id="LK032704">
    <property type="protein sequence ID" value="CDY47254.1"/>
    <property type="molecule type" value="Genomic_DNA"/>
</dbReference>
<dbReference type="Proteomes" id="UP000028999">
    <property type="component" value="Unassembled WGS sequence"/>
</dbReference>
<evidence type="ECO:0000313" key="1">
    <source>
        <dbReference type="EMBL" id="CAF2143742.1"/>
    </source>
</evidence>
<keyword evidence="3" id="KW-1185">Reference proteome</keyword>
<organism evidence="2 3">
    <name type="scientific">Brassica napus</name>
    <name type="common">Rape</name>
    <dbReference type="NCBI Taxonomy" id="3708"/>
    <lineage>
        <taxon>Eukaryota</taxon>
        <taxon>Viridiplantae</taxon>
        <taxon>Streptophyta</taxon>
        <taxon>Embryophyta</taxon>
        <taxon>Tracheophyta</taxon>
        <taxon>Spermatophyta</taxon>
        <taxon>Magnoliopsida</taxon>
        <taxon>eudicotyledons</taxon>
        <taxon>Gunneridae</taxon>
        <taxon>Pentapetalae</taxon>
        <taxon>rosids</taxon>
        <taxon>malvids</taxon>
        <taxon>Brassicales</taxon>
        <taxon>Brassicaceae</taxon>
        <taxon>Brassiceae</taxon>
        <taxon>Brassica</taxon>
    </lineage>
</organism>
<dbReference type="PaxDb" id="3708-A0A078ID29"/>
<name>A0A078ID29_BRANA</name>
<accession>A0A078ID29</accession>